<dbReference type="GO" id="GO:0046872">
    <property type="term" value="F:metal ion binding"/>
    <property type="evidence" value="ECO:0007669"/>
    <property type="project" value="InterPro"/>
</dbReference>
<proteinExistence type="predicted"/>
<feature type="domain" description="Peptidase M16 N-terminal" evidence="2">
    <location>
        <begin position="92"/>
        <end position="189"/>
    </location>
</feature>
<dbReference type="Pfam" id="PF05193">
    <property type="entry name" value="Peptidase_M16_C"/>
    <property type="match status" value="1"/>
</dbReference>
<feature type="signal peptide" evidence="1">
    <location>
        <begin position="1"/>
        <end position="22"/>
    </location>
</feature>
<dbReference type="Pfam" id="PF00675">
    <property type="entry name" value="Peptidase_M16"/>
    <property type="match status" value="1"/>
</dbReference>
<dbReference type="PANTHER" id="PTHR11851">
    <property type="entry name" value="METALLOPROTEASE"/>
    <property type="match status" value="1"/>
</dbReference>
<dbReference type="STRING" id="1678841.TBC1_12126"/>
<dbReference type="InterPro" id="IPR007863">
    <property type="entry name" value="Peptidase_M16_C"/>
</dbReference>
<dbReference type="Proteomes" id="UP000053091">
    <property type="component" value="Unassembled WGS sequence"/>
</dbReference>
<organism evidence="4">
    <name type="scientific">Lentimicrobium saccharophilum</name>
    <dbReference type="NCBI Taxonomy" id="1678841"/>
    <lineage>
        <taxon>Bacteria</taxon>
        <taxon>Pseudomonadati</taxon>
        <taxon>Bacteroidota</taxon>
        <taxon>Bacteroidia</taxon>
        <taxon>Bacteroidales</taxon>
        <taxon>Lentimicrobiaceae</taxon>
        <taxon>Lentimicrobium</taxon>
    </lineage>
</organism>
<evidence type="ECO:0000256" key="1">
    <source>
        <dbReference type="SAM" id="SignalP"/>
    </source>
</evidence>
<keyword evidence="5" id="KW-1185">Reference proteome</keyword>
<accession>A0A0S7BTS5</accession>
<name>A0A0S7BTS5_9BACT</name>
<dbReference type="Gene3D" id="2.50.20.10">
    <property type="entry name" value="Lipoprotein localisation LolA/LolB/LppX"/>
    <property type="match status" value="1"/>
</dbReference>
<keyword evidence="1" id="KW-0732">Signal</keyword>
<feature type="chain" id="PRO_5006633151" evidence="1">
    <location>
        <begin position="23"/>
        <end position="701"/>
    </location>
</feature>
<dbReference type="SUPFAM" id="SSF63411">
    <property type="entry name" value="LuxS/MPP-like metallohydrolase"/>
    <property type="match status" value="2"/>
</dbReference>
<dbReference type="InterPro" id="IPR011765">
    <property type="entry name" value="Pept_M16_N"/>
</dbReference>
<dbReference type="InterPro" id="IPR050361">
    <property type="entry name" value="MPP/UQCRC_Complex"/>
</dbReference>
<protein>
    <submittedName>
        <fullName evidence="4">Predicted Zn-dependent peptidase</fullName>
    </submittedName>
</protein>
<evidence type="ECO:0000259" key="3">
    <source>
        <dbReference type="Pfam" id="PF05193"/>
    </source>
</evidence>
<evidence type="ECO:0000313" key="4">
    <source>
        <dbReference type="EMBL" id="GAP44325.1"/>
    </source>
</evidence>
<dbReference type="PANTHER" id="PTHR11851:SF224">
    <property type="entry name" value="PROCESSING PROTEASE"/>
    <property type="match status" value="1"/>
</dbReference>
<dbReference type="OrthoDB" id="9811314at2"/>
<feature type="domain" description="Peptidase M16 C-terminal" evidence="3">
    <location>
        <begin position="212"/>
        <end position="388"/>
    </location>
</feature>
<dbReference type="RefSeq" id="WP_062043422.1">
    <property type="nucleotide sequence ID" value="NZ_DF968183.1"/>
</dbReference>
<sequence length="701" mass="77516">MKKLIIIIIATAFAVLPQFLNAQVKTGKSGGKTEKLDRSVRPQPAPAPVINIGKYESFELENGLKVFVVENHKIPRVSYSLILDYNPVPEGNMAGMADFAGQMLRTGTTNLTKDELDEAIDFIGADLSTSSTGIYASALKKHNGQLLTLMADVLMNPSFKEEELAKLKTQAISGLKAQENDPEAISDRISKQLVYGAAHPYGESMTEKSVENISVDHCRAFYQAFFRPNIGYMAIVGDITKAEAMELMQKYLGNWEKADVIQYTPETPALPASNTVAIVDRPDAVQTALRIGYPVDLKPGSEDAIKARVMNTILGGGTFRLFNNLREDKAYTYGAYSQLNTDKLTGRFNVNTEIRNSVTDSAINEVFYEMRRIREELVPEDELNLVKNFLNGNFALSLERPQTVANFAISTARYGLDADYYANYMKNLAAVSAEDVKAVAGKYIKPENAYILAVGKAAEIAPRLGQFTGGKAIKYYDFNGKEYDPNTRVKPAPEGMTAENVLKSYINAIGGEKALNKIKDMTMMASTTMQGMTIGFDFYRKSPNKYMMKVGAGEMVFQKMVFDGTTAKLISPMGGENKVLEGNELEDMKVEAEMNQELHYARLGVNLTLEGIEEIDGVECYRLILTYPSGKQSTQFFDAKSGLKVKELSEQGTATFGDYREVNGVRFPFAISQQMGPQTIDLKVLSIKVNSKLKDDLFSTN</sequence>
<gene>
    <name evidence="4" type="ORF">TBC1_12126</name>
</gene>
<dbReference type="Gene3D" id="3.30.830.10">
    <property type="entry name" value="Metalloenzyme, LuxS/M16 peptidase-like"/>
    <property type="match status" value="2"/>
</dbReference>
<reference evidence="4" key="1">
    <citation type="journal article" date="2015" name="Genome Announc.">
        <title>Draft Genome Sequence of Bacteroidales Strain TBC1, a Novel Isolate from a Methanogenic Wastewater Treatment System.</title>
        <authorList>
            <person name="Tourlousse D.M."/>
            <person name="Matsuura N."/>
            <person name="Sun L."/>
            <person name="Toyonaga M."/>
            <person name="Kuroda K."/>
            <person name="Ohashi A."/>
            <person name="Cruz R."/>
            <person name="Yamaguchi T."/>
            <person name="Sekiguchi Y."/>
        </authorList>
    </citation>
    <scope>NUCLEOTIDE SEQUENCE [LARGE SCALE GENOMIC DNA]</scope>
    <source>
        <strain evidence="4">TBC1</strain>
    </source>
</reference>
<dbReference type="AlphaFoldDB" id="A0A0S7BTS5"/>
<evidence type="ECO:0000313" key="5">
    <source>
        <dbReference type="Proteomes" id="UP000053091"/>
    </source>
</evidence>
<dbReference type="InterPro" id="IPR011249">
    <property type="entry name" value="Metalloenz_LuxS/M16"/>
</dbReference>
<evidence type="ECO:0000259" key="2">
    <source>
        <dbReference type="Pfam" id="PF00675"/>
    </source>
</evidence>
<dbReference type="EMBL" id="DF968183">
    <property type="protein sequence ID" value="GAP44325.1"/>
    <property type="molecule type" value="Genomic_DNA"/>
</dbReference>